<comment type="caution">
    <text evidence="1">The sequence shown here is derived from an EMBL/GenBank/DDBJ whole genome shotgun (WGS) entry which is preliminary data.</text>
</comment>
<evidence type="ECO:0000313" key="2">
    <source>
        <dbReference type="Proteomes" id="UP000828941"/>
    </source>
</evidence>
<protein>
    <submittedName>
        <fullName evidence="1">Uncharacterized protein</fullName>
    </submittedName>
</protein>
<keyword evidence="2" id="KW-1185">Reference proteome</keyword>
<accession>A0ACB9LPQ3</accession>
<sequence length="249" mass="26678">MSSESESIISFICPLKLLDVAVTEVILYNKACFGHADIEVTSPCIATNINPPEGHAESPKDPNLSSSCPDIATSSHQQPQARMYPYNRDIIAGPVNPTARTQPQTNPNSIATRSDDDTQLATYYNSGTQYNRGVINQTGCVKGNTNGVINCGTMGYSAITQNDQSVTDLTAMVEGLKGLIGLVDLMDDGRVENDSATQLNSSCPNHRLANYVNNGRQTIKGLINQIGIIEGNFNGLVNLGSVIYASSYN</sequence>
<name>A0ACB9LPQ3_BAUVA</name>
<gene>
    <name evidence="1" type="ORF">L6164_026170</name>
</gene>
<reference evidence="1 2" key="1">
    <citation type="journal article" date="2022" name="DNA Res.">
        <title>Chromosomal-level genome assembly of the orchid tree Bauhinia variegata (Leguminosae; Cercidoideae) supports the allotetraploid origin hypothesis of Bauhinia.</title>
        <authorList>
            <person name="Zhong Y."/>
            <person name="Chen Y."/>
            <person name="Zheng D."/>
            <person name="Pang J."/>
            <person name="Liu Y."/>
            <person name="Luo S."/>
            <person name="Meng S."/>
            <person name="Qian L."/>
            <person name="Wei D."/>
            <person name="Dai S."/>
            <person name="Zhou R."/>
        </authorList>
    </citation>
    <scope>NUCLEOTIDE SEQUENCE [LARGE SCALE GENOMIC DNA]</scope>
    <source>
        <strain evidence="1">BV-YZ2020</strain>
    </source>
</reference>
<organism evidence="1 2">
    <name type="scientific">Bauhinia variegata</name>
    <name type="common">Purple orchid tree</name>
    <name type="synonym">Phanera variegata</name>
    <dbReference type="NCBI Taxonomy" id="167791"/>
    <lineage>
        <taxon>Eukaryota</taxon>
        <taxon>Viridiplantae</taxon>
        <taxon>Streptophyta</taxon>
        <taxon>Embryophyta</taxon>
        <taxon>Tracheophyta</taxon>
        <taxon>Spermatophyta</taxon>
        <taxon>Magnoliopsida</taxon>
        <taxon>eudicotyledons</taxon>
        <taxon>Gunneridae</taxon>
        <taxon>Pentapetalae</taxon>
        <taxon>rosids</taxon>
        <taxon>fabids</taxon>
        <taxon>Fabales</taxon>
        <taxon>Fabaceae</taxon>
        <taxon>Cercidoideae</taxon>
        <taxon>Cercideae</taxon>
        <taxon>Bauhiniinae</taxon>
        <taxon>Bauhinia</taxon>
    </lineage>
</organism>
<evidence type="ECO:0000313" key="1">
    <source>
        <dbReference type="EMBL" id="KAI4313169.1"/>
    </source>
</evidence>
<dbReference type="EMBL" id="CM039436">
    <property type="protein sequence ID" value="KAI4313169.1"/>
    <property type="molecule type" value="Genomic_DNA"/>
</dbReference>
<dbReference type="Proteomes" id="UP000828941">
    <property type="component" value="Chromosome 11"/>
</dbReference>
<proteinExistence type="predicted"/>